<dbReference type="Proteomes" id="UP000276223">
    <property type="component" value="Unassembled WGS sequence"/>
</dbReference>
<evidence type="ECO:0000259" key="2">
    <source>
        <dbReference type="Pfam" id="PF13439"/>
    </source>
</evidence>
<dbReference type="RefSeq" id="WP_211334903.1">
    <property type="nucleotide sequence ID" value="NZ_RJVA01000014.1"/>
</dbReference>
<accession>A0A3N1USF7</accession>
<dbReference type="Pfam" id="PF13439">
    <property type="entry name" value="Glyco_transf_4"/>
    <property type="match status" value="1"/>
</dbReference>
<dbReference type="AlphaFoldDB" id="A0A3N1USF7"/>
<dbReference type="Gene3D" id="3.40.50.2000">
    <property type="entry name" value="Glycogen Phosphorylase B"/>
    <property type="match status" value="2"/>
</dbReference>
<evidence type="ECO:0000313" key="3">
    <source>
        <dbReference type="EMBL" id="ROQ90781.1"/>
    </source>
</evidence>
<keyword evidence="4" id="KW-1185">Reference proteome</keyword>
<keyword evidence="1 3" id="KW-0808">Transferase</keyword>
<sequence length="344" mass="39223">MSRQPAVWFPTIRCGTGTDVFTVRLAEGLRKLGLRAEISWLPHRAEYAPWTVRIPKPPSWANLVHINSWLHPRFVPKRLPLIVTVHHSIHDPAQRPYKNFPRHVYHRHWIRPIEGANMARAEAVVAVSHFVAGQIRVLFGLRNVMVIHNGIDTDHVFTPYLRRPKPHRPFRLLYVGNWKTHKGVDLLKPIMETLGSDFELRYTADRAGAHVRYRLPANTRCLGRLEPPALAQAYRDADALLFPSRSEGLGLAVIEAMACGLPVIASSLPPVMEIITHERHGLLCQGQDVAAFCQAARRLRKDVELWKALRFAARQTAEKHFSLEKQVAAYCALYDRVLESSPFR</sequence>
<evidence type="ECO:0000256" key="1">
    <source>
        <dbReference type="ARBA" id="ARBA00022679"/>
    </source>
</evidence>
<gene>
    <name evidence="3" type="ORF">EDC27_2674</name>
</gene>
<dbReference type="CDD" id="cd03801">
    <property type="entry name" value="GT4_PimA-like"/>
    <property type="match status" value="1"/>
</dbReference>
<name>A0A3N1USF7_9BACT</name>
<proteinExistence type="predicted"/>
<dbReference type="PANTHER" id="PTHR46401:SF2">
    <property type="entry name" value="GLYCOSYLTRANSFERASE WBBK-RELATED"/>
    <property type="match status" value="1"/>
</dbReference>
<organism evidence="3 4">
    <name type="scientific">Desulfosoma caldarium</name>
    <dbReference type="NCBI Taxonomy" id="610254"/>
    <lineage>
        <taxon>Bacteria</taxon>
        <taxon>Pseudomonadati</taxon>
        <taxon>Thermodesulfobacteriota</taxon>
        <taxon>Syntrophobacteria</taxon>
        <taxon>Syntrophobacterales</taxon>
        <taxon>Syntrophobacteraceae</taxon>
        <taxon>Desulfosoma</taxon>
    </lineage>
</organism>
<dbReference type="GO" id="GO:0016757">
    <property type="term" value="F:glycosyltransferase activity"/>
    <property type="evidence" value="ECO:0007669"/>
    <property type="project" value="TreeGrafter"/>
</dbReference>
<dbReference type="GO" id="GO:0009103">
    <property type="term" value="P:lipopolysaccharide biosynthetic process"/>
    <property type="evidence" value="ECO:0007669"/>
    <property type="project" value="TreeGrafter"/>
</dbReference>
<dbReference type="PANTHER" id="PTHR46401">
    <property type="entry name" value="GLYCOSYLTRANSFERASE WBBK-RELATED"/>
    <property type="match status" value="1"/>
</dbReference>
<protein>
    <submittedName>
        <fullName evidence="3">Glycosyltransferase involved in cell wall biosynthesis</fullName>
    </submittedName>
</protein>
<dbReference type="SUPFAM" id="SSF53756">
    <property type="entry name" value="UDP-Glycosyltransferase/glycogen phosphorylase"/>
    <property type="match status" value="1"/>
</dbReference>
<evidence type="ECO:0000313" key="4">
    <source>
        <dbReference type="Proteomes" id="UP000276223"/>
    </source>
</evidence>
<feature type="domain" description="Glycosyltransferase subfamily 4-like N-terminal" evidence="2">
    <location>
        <begin position="62"/>
        <end position="154"/>
    </location>
</feature>
<dbReference type="Pfam" id="PF13692">
    <property type="entry name" value="Glyco_trans_1_4"/>
    <property type="match status" value="1"/>
</dbReference>
<dbReference type="InterPro" id="IPR028098">
    <property type="entry name" value="Glyco_trans_4-like_N"/>
</dbReference>
<reference evidence="3 4" key="1">
    <citation type="submission" date="2018-11" db="EMBL/GenBank/DDBJ databases">
        <title>Genomic Encyclopedia of Type Strains, Phase IV (KMG-IV): sequencing the most valuable type-strain genomes for metagenomic binning, comparative biology and taxonomic classification.</title>
        <authorList>
            <person name="Goeker M."/>
        </authorList>
    </citation>
    <scope>NUCLEOTIDE SEQUENCE [LARGE SCALE GENOMIC DNA]</scope>
    <source>
        <strain evidence="3 4">DSM 22027</strain>
    </source>
</reference>
<dbReference type="EMBL" id="RJVA01000014">
    <property type="protein sequence ID" value="ROQ90781.1"/>
    <property type="molecule type" value="Genomic_DNA"/>
</dbReference>
<comment type="caution">
    <text evidence="3">The sequence shown here is derived from an EMBL/GenBank/DDBJ whole genome shotgun (WGS) entry which is preliminary data.</text>
</comment>